<dbReference type="InterPro" id="IPR007110">
    <property type="entry name" value="Ig-like_dom"/>
</dbReference>
<organism evidence="2 3">
    <name type="scientific">Dinothrombium tinctorium</name>
    <dbReference type="NCBI Taxonomy" id="1965070"/>
    <lineage>
        <taxon>Eukaryota</taxon>
        <taxon>Metazoa</taxon>
        <taxon>Ecdysozoa</taxon>
        <taxon>Arthropoda</taxon>
        <taxon>Chelicerata</taxon>
        <taxon>Arachnida</taxon>
        <taxon>Acari</taxon>
        <taxon>Acariformes</taxon>
        <taxon>Trombidiformes</taxon>
        <taxon>Prostigmata</taxon>
        <taxon>Anystina</taxon>
        <taxon>Parasitengona</taxon>
        <taxon>Trombidioidea</taxon>
        <taxon>Trombidiidae</taxon>
        <taxon>Dinothrombium</taxon>
    </lineage>
</organism>
<dbReference type="AlphaFoldDB" id="A0A443RR14"/>
<dbReference type="PROSITE" id="PS50835">
    <property type="entry name" value="IG_LIKE"/>
    <property type="match status" value="1"/>
</dbReference>
<accession>A0A443RR14</accession>
<reference evidence="2 3" key="1">
    <citation type="journal article" date="2018" name="Gigascience">
        <title>Genomes of trombidid mites reveal novel predicted allergens and laterally-transferred genes associated with secondary metabolism.</title>
        <authorList>
            <person name="Dong X."/>
            <person name="Chaisiri K."/>
            <person name="Xia D."/>
            <person name="Armstrong S.D."/>
            <person name="Fang Y."/>
            <person name="Donnelly M.J."/>
            <person name="Kadowaki T."/>
            <person name="McGarry J.W."/>
            <person name="Darby A.C."/>
            <person name="Makepeace B.L."/>
        </authorList>
    </citation>
    <scope>NUCLEOTIDE SEQUENCE [LARGE SCALE GENOMIC DNA]</scope>
    <source>
        <strain evidence="2">UoL-WK</strain>
    </source>
</reference>
<evidence type="ECO:0000313" key="2">
    <source>
        <dbReference type="EMBL" id="RWS17695.1"/>
    </source>
</evidence>
<protein>
    <submittedName>
        <fullName evidence="2">Netrin receptor DSCAM-like protein</fullName>
    </submittedName>
</protein>
<keyword evidence="2" id="KW-0675">Receptor</keyword>
<dbReference type="SUPFAM" id="SSF48726">
    <property type="entry name" value="Immunoglobulin"/>
    <property type="match status" value="1"/>
</dbReference>
<keyword evidence="3" id="KW-1185">Reference proteome</keyword>
<dbReference type="Pfam" id="PF13927">
    <property type="entry name" value="Ig_3"/>
    <property type="match status" value="1"/>
</dbReference>
<feature type="domain" description="Ig-like" evidence="1">
    <location>
        <begin position="1"/>
        <end position="101"/>
    </location>
</feature>
<name>A0A443RR14_9ACAR</name>
<dbReference type="OrthoDB" id="5969272at2759"/>
<dbReference type="InterPro" id="IPR013783">
    <property type="entry name" value="Ig-like_fold"/>
</dbReference>
<comment type="caution">
    <text evidence="2">The sequence shown here is derived from an EMBL/GenBank/DDBJ whole genome shotgun (WGS) entry which is preliminary data.</text>
</comment>
<feature type="non-terminal residue" evidence="2">
    <location>
        <position position="1"/>
    </location>
</feature>
<dbReference type="InterPro" id="IPR036179">
    <property type="entry name" value="Ig-like_dom_sf"/>
</dbReference>
<dbReference type="Gene3D" id="2.60.40.10">
    <property type="entry name" value="Immunoglobulins"/>
    <property type="match status" value="1"/>
</dbReference>
<proteinExistence type="predicted"/>
<gene>
    <name evidence="2" type="ORF">B4U79_07955</name>
</gene>
<dbReference type="Proteomes" id="UP000285301">
    <property type="component" value="Unassembled WGS sequence"/>
</dbReference>
<evidence type="ECO:0000259" key="1">
    <source>
        <dbReference type="PROSITE" id="PS50835"/>
    </source>
</evidence>
<sequence length="117" mass="13040">PTFLHEPPSKVIFYNNSGAIISCSASGNPQPTVLWTYSDHEPNLIRALKDVSGLRYTRADGSLVFAPFAANRFNQEFHSRTYRCIASNIHGSIVSRNVKIRGGTYELSHNSSLSFQH</sequence>
<evidence type="ECO:0000313" key="3">
    <source>
        <dbReference type="Proteomes" id="UP000285301"/>
    </source>
</evidence>
<dbReference type="EMBL" id="NCKU01000046">
    <property type="protein sequence ID" value="RWS17695.1"/>
    <property type="molecule type" value="Genomic_DNA"/>
</dbReference>
<dbReference type="STRING" id="1965070.A0A443RR14"/>